<dbReference type="CDD" id="cd06225">
    <property type="entry name" value="HAMP"/>
    <property type="match status" value="1"/>
</dbReference>
<dbReference type="SMART" id="SM01358">
    <property type="entry name" value="HBM"/>
    <property type="match status" value="1"/>
</dbReference>
<feature type="domain" description="HAMP" evidence="10">
    <location>
        <begin position="319"/>
        <end position="372"/>
    </location>
</feature>
<dbReference type="SUPFAM" id="SSF58104">
    <property type="entry name" value="Methyl-accepting chemotaxis protein (MCP) signaling domain"/>
    <property type="match status" value="1"/>
</dbReference>
<feature type="region of interest" description="Disordered" evidence="6">
    <location>
        <begin position="602"/>
        <end position="635"/>
    </location>
</feature>
<dbReference type="Proteomes" id="UP000320593">
    <property type="component" value="Unassembled WGS sequence"/>
</dbReference>
<dbReference type="Pfam" id="PF00672">
    <property type="entry name" value="HAMP"/>
    <property type="match status" value="1"/>
</dbReference>
<feature type="domain" description="T-SNARE coiled-coil homology" evidence="9">
    <location>
        <begin position="564"/>
        <end position="626"/>
    </location>
</feature>
<proteinExistence type="inferred from homology"/>
<keyword evidence="7" id="KW-1133">Transmembrane helix</keyword>
<dbReference type="Gene3D" id="1.10.287.950">
    <property type="entry name" value="Methyl-accepting chemotaxis protein"/>
    <property type="match status" value="1"/>
</dbReference>
<dbReference type="OrthoDB" id="5349256at2"/>
<dbReference type="GO" id="GO:0007165">
    <property type="term" value="P:signal transduction"/>
    <property type="evidence" value="ECO:0007669"/>
    <property type="project" value="UniProtKB-KW"/>
</dbReference>
<evidence type="ECO:0000256" key="2">
    <source>
        <dbReference type="ARBA" id="ARBA00022519"/>
    </source>
</evidence>
<evidence type="ECO:0000259" key="9">
    <source>
        <dbReference type="PROSITE" id="PS50192"/>
    </source>
</evidence>
<evidence type="ECO:0000259" key="10">
    <source>
        <dbReference type="PROSITE" id="PS50885"/>
    </source>
</evidence>
<dbReference type="PROSITE" id="PS50111">
    <property type="entry name" value="CHEMOTAXIS_TRANSDUC_2"/>
    <property type="match status" value="1"/>
</dbReference>
<keyword evidence="12" id="KW-1185">Reference proteome</keyword>
<keyword evidence="2" id="KW-0997">Cell inner membrane</keyword>
<dbReference type="PANTHER" id="PTHR32089">
    <property type="entry name" value="METHYL-ACCEPTING CHEMOTAXIS PROTEIN MCPB"/>
    <property type="match status" value="1"/>
</dbReference>
<accession>A0A562SG57</accession>
<organism evidence="11 12">
    <name type="scientific">Roseibium hamelinense</name>
    <dbReference type="NCBI Taxonomy" id="150831"/>
    <lineage>
        <taxon>Bacteria</taxon>
        <taxon>Pseudomonadati</taxon>
        <taxon>Pseudomonadota</taxon>
        <taxon>Alphaproteobacteria</taxon>
        <taxon>Hyphomicrobiales</taxon>
        <taxon>Stappiaceae</taxon>
        <taxon>Roseibium</taxon>
    </lineage>
</organism>
<gene>
    <name evidence="11" type="ORF">JM93_04251</name>
</gene>
<evidence type="ECO:0000256" key="4">
    <source>
        <dbReference type="ARBA" id="ARBA00029447"/>
    </source>
</evidence>
<keyword evidence="7" id="KW-0472">Membrane</keyword>
<evidence type="ECO:0000256" key="6">
    <source>
        <dbReference type="SAM" id="MobiDB-lite"/>
    </source>
</evidence>
<dbReference type="SMART" id="SM00283">
    <property type="entry name" value="MA"/>
    <property type="match status" value="1"/>
</dbReference>
<comment type="subcellular location">
    <subcellularLocation>
        <location evidence="1">Cell inner membrane</location>
        <topology evidence="1">Multi-pass membrane protein</topology>
    </subcellularLocation>
</comment>
<dbReference type="InterPro" id="IPR003660">
    <property type="entry name" value="HAMP_dom"/>
</dbReference>
<evidence type="ECO:0000313" key="12">
    <source>
        <dbReference type="Proteomes" id="UP000320593"/>
    </source>
</evidence>
<evidence type="ECO:0000256" key="7">
    <source>
        <dbReference type="SAM" id="Phobius"/>
    </source>
</evidence>
<reference evidence="11 12" key="1">
    <citation type="submission" date="2019-07" db="EMBL/GenBank/DDBJ databases">
        <title>Genomic Encyclopedia of Archaeal and Bacterial Type Strains, Phase II (KMG-II): from individual species to whole genera.</title>
        <authorList>
            <person name="Goeker M."/>
        </authorList>
    </citation>
    <scope>NUCLEOTIDE SEQUENCE [LARGE SCALE GENOMIC DNA]</scope>
    <source>
        <strain evidence="11 12">ATCC BAA-252</strain>
    </source>
</reference>
<keyword evidence="3 5" id="KW-0807">Transducer</keyword>
<evidence type="ECO:0000256" key="5">
    <source>
        <dbReference type="PROSITE-ProRule" id="PRU00284"/>
    </source>
</evidence>
<evidence type="ECO:0000256" key="3">
    <source>
        <dbReference type="ARBA" id="ARBA00023224"/>
    </source>
</evidence>
<dbReference type="AlphaFoldDB" id="A0A562SG57"/>
<dbReference type="Pfam" id="PF00015">
    <property type="entry name" value="MCPsignal"/>
    <property type="match status" value="1"/>
</dbReference>
<dbReference type="RefSeq" id="WP_145347437.1">
    <property type="nucleotide sequence ID" value="NZ_SMLY01000064.1"/>
</dbReference>
<feature type="compositionally biased region" description="Polar residues" evidence="6">
    <location>
        <begin position="602"/>
        <end position="611"/>
    </location>
</feature>
<evidence type="ECO:0000313" key="11">
    <source>
        <dbReference type="EMBL" id="TWI79904.1"/>
    </source>
</evidence>
<evidence type="ECO:0000259" key="8">
    <source>
        <dbReference type="PROSITE" id="PS50111"/>
    </source>
</evidence>
<sequence length="668" mass="70777">MGIKLQSLRRIGGALSVKVRILSLTIITAVGLLTIGGVFWWSQTAIETAFSQLDQSAGLSREVSDLSQSAGEMRYIEKGYLAIPSENAHKQFNKALSTSKVVIDQIADQPVAQALSAQIADVRDTLEGTSGAFEMLNSVQQEIGYDSESGLRGILGETAGAVKARLKKEMNFGGGPDFEKLARAILEVQLSEKEYTLDQTDISLGNFEVAFGRFERLLEKAYIPNEIKEEISTNMATYREAFDSYTALMADRMKHVELLENLFDLVPPHIAALNDAARAAEQAASADLATARDLSSIVIGAVVLGLLIGLTGLAILIGQSIAGPLGRLQMAMEALASGQTDVDLPVANGKDEISRMVRTVNVFRDNAIERAELASAQEHENEERDRRVARLEEIISGFEATVSSALGSLDHSTDELVQTSKAMETASDDVSAQADQAGNAVRVATENVSTAANATEVLAASITEISGQASKSTEVAQKAVASASGTFETMQELSNAADRIGEVMGLIRDIANQTNLLALNATIEAARAGEAGKGFAVVAAEVKQLAEQTSKATEDIAAQVEAIQGSSENAVQAIEQVSSIISEMESLASAVAEAVEQQDSAVSSISENVSHASERSEEGAERMSAVGSAAEHARSTGVEVERLAKSLAEQGVLLRDEISNFLEGVRAA</sequence>
<dbReference type="InterPro" id="IPR000727">
    <property type="entry name" value="T_SNARE_dom"/>
</dbReference>
<feature type="transmembrane region" description="Helical" evidence="7">
    <location>
        <begin position="297"/>
        <end position="322"/>
    </location>
</feature>
<feature type="domain" description="Methyl-accepting transducer" evidence="8">
    <location>
        <begin position="412"/>
        <end position="634"/>
    </location>
</feature>
<dbReference type="Gene3D" id="6.10.340.10">
    <property type="match status" value="1"/>
</dbReference>
<dbReference type="EMBL" id="VLLF01000013">
    <property type="protein sequence ID" value="TWI79904.1"/>
    <property type="molecule type" value="Genomic_DNA"/>
</dbReference>
<protein>
    <submittedName>
        <fullName evidence="11">Methyl-accepting chemotaxis protein</fullName>
    </submittedName>
</protein>
<dbReference type="PANTHER" id="PTHR32089:SF112">
    <property type="entry name" value="LYSOZYME-LIKE PROTEIN-RELATED"/>
    <property type="match status" value="1"/>
</dbReference>
<feature type="compositionally biased region" description="Basic and acidic residues" evidence="6">
    <location>
        <begin position="612"/>
        <end position="621"/>
    </location>
</feature>
<keyword evidence="7" id="KW-0812">Transmembrane</keyword>
<comment type="caution">
    <text evidence="11">The sequence shown here is derived from an EMBL/GenBank/DDBJ whole genome shotgun (WGS) entry which is preliminary data.</text>
</comment>
<evidence type="ECO:0000256" key="1">
    <source>
        <dbReference type="ARBA" id="ARBA00004429"/>
    </source>
</evidence>
<comment type="similarity">
    <text evidence="4">Belongs to the methyl-accepting chemotaxis (MCP) protein family.</text>
</comment>
<keyword evidence="2" id="KW-1003">Cell membrane</keyword>
<dbReference type="InterPro" id="IPR004089">
    <property type="entry name" value="MCPsignal_dom"/>
</dbReference>
<dbReference type="PROSITE" id="PS50192">
    <property type="entry name" value="T_SNARE"/>
    <property type="match status" value="1"/>
</dbReference>
<dbReference type="SMART" id="SM00304">
    <property type="entry name" value="HAMP"/>
    <property type="match status" value="1"/>
</dbReference>
<name>A0A562SG57_9HYPH</name>
<feature type="transmembrane region" description="Helical" evidence="7">
    <location>
        <begin position="21"/>
        <end position="41"/>
    </location>
</feature>
<dbReference type="PROSITE" id="PS50885">
    <property type="entry name" value="HAMP"/>
    <property type="match status" value="1"/>
</dbReference>
<dbReference type="GO" id="GO:0005886">
    <property type="term" value="C:plasma membrane"/>
    <property type="evidence" value="ECO:0007669"/>
    <property type="project" value="UniProtKB-SubCell"/>
</dbReference>
<dbReference type="InterPro" id="IPR032255">
    <property type="entry name" value="HBM"/>
</dbReference>